<evidence type="ECO:0000259" key="1">
    <source>
        <dbReference type="SMART" id="SM00481"/>
    </source>
</evidence>
<dbReference type="InterPro" id="IPR003141">
    <property type="entry name" value="Pol/His_phosphatase_N"/>
</dbReference>
<proteinExistence type="predicted"/>
<dbReference type="GO" id="GO:0004534">
    <property type="term" value="F:5'-3' RNA exonuclease activity"/>
    <property type="evidence" value="ECO:0007669"/>
    <property type="project" value="TreeGrafter"/>
</dbReference>
<dbReference type="Gene3D" id="3.20.20.140">
    <property type="entry name" value="Metal-dependent hydrolases"/>
    <property type="match status" value="1"/>
</dbReference>
<organism evidence="2">
    <name type="scientific">marine metagenome</name>
    <dbReference type="NCBI Taxonomy" id="408172"/>
    <lineage>
        <taxon>unclassified sequences</taxon>
        <taxon>metagenomes</taxon>
        <taxon>ecological metagenomes</taxon>
    </lineage>
</organism>
<dbReference type="SUPFAM" id="SSF89550">
    <property type="entry name" value="PHP domain-like"/>
    <property type="match status" value="1"/>
</dbReference>
<dbReference type="GO" id="GO:0035312">
    <property type="term" value="F:5'-3' DNA exonuclease activity"/>
    <property type="evidence" value="ECO:0007669"/>
    <property type="project" value="TreeGrafter"/>
</dbReference>
<dbReference type="EMBL" id="UINC01008627">
    <property type="protein sequence ID" value="SVA38782.1"/>
    <property type="molecule type" value="Genomic_DNA"/>
</dbReference>
<evidence type="ECO:0000313" key="2">
    <source>
        <dbReference type="EMBL" id="SVA38782.1"/>
    </source>
</evidence>
<dbReference type="PANTHER" id="PTHR42924:SF3">
    <property type="entry name" value="POLYMERASE_HISTIDINOL PHOSPHATASE N-TERMINAL DOMAIN-CONTAINING PROTEIN"/>
    <property type="match status" value="1"/>
</dbReference>
<dbReference type="AlphaFoldDB" id="A0A381VEP6"/>
<dbReference type="InterPro" id="IPR016195">
    <property type="entry name" value="Pol/histidinol_Pase-like"/>
</dbReference>
<feature type="domain" description="Polymerase/histidinol phosphatase N-terminal" evidence="1">
    <location>
        <begin position="66"/>
        <end position="145"/>
    </location>
</feature>
<gene>
    <name evidence="2" type="ORF">METZ01_LOCUS91636</name>
</gene>
<reference evidence="2" key="1">
    <citation type="submission" date="2018-05" db="EMBL/GenBank/DDBJ databases">
        <authorList>
            <person name="Lanie J.A."/>
            <person name="Ng W.-L."/>
            <person name="Kazmierczak K.M."/>
            <person name="Andrzejewski T.M."/>
            <person name="Davidsen T.M."/>
            <person name="Wayne K.J."/>
            <person name="Tettelin H."/>
            <person name="Glass J.I."/>
            <person name="Rusch D."/>
            <person name="Podicherti R."/>
            <person name="Tsui H.-C.T."/>
            <person name="Winkler M.E."/>
        </authorList>
    </citation>
    <scope>NUCLEOTIDE SEQUENCE</scope>
</reference>
<dbReference type="PANTHER" id="PTHR42924">
    <property type="entry name" value="EXONUCLEASE"/>
    <property type="match status" value="1"/>
</dbReference>
<dbReference type="SMART" id="SM00481">
    <property type="entry name" value="POLIIIAc"/>
    <property type="match status" value="1"/>
</dbReference>
<dbReference type="Pfam" id="PF13263">
    <property type="entry name" value="PHP_C"/>
    <property type="match status" value="1"/>
</dbReference>
<protein>
    <recommendedName>
        <fullName evidence="1">Polymerase/histidinol phosphatase N-terminal domain-containing protein</fullName>
    </recommendedName>
</protein>
<sequence length="306" mass="34685">MNRAIIPSLIKEEQLHAYPNDMDPWNEKKRKFAKPFADFTGRYFLDARIHKGITHLKSANPDLIMGETHCHSTFSDGQHCVEDILRRASRLQLDYVVITDHLLPGKYLTESIIRSWEQQTRYINEWDQPNDPVKIYPAFELSTLEGHLILILDPEYLSPKNFSDITLQFSEFDNKFSSMLDVIPKIDSFGGISIVAHPNQKRVYPFGACINWVKENLIGLADGIEDISSGHGFHQESYSEELGLAAIGSSDDHFNLLIGTAVTAYDGSIHNNLINAVKTRETKAIMIDNSLQPLLKLARRVITAYA</sequence>
<dbReference type="InterPro" id="IPR052018">
    <property type="entry name" value="PHP_domain"/>
</dbReference>
<name>A0A381VEP6_9ZZZZ</name>
<accession>A0A381VEP6</accession>